<evidence type="ECO:0000256" key="1">
    <source>
        <dbReference type="ARBA" id="ARBA00001096"/>
    </source>
</evidence>
<gene>
    <name evidence="6" type="ORF">CYJ76_08150</name>
</gene>
<dbReference type="EMBL" id="PKIZ01000014">
    <property type="protein sequence ID" value="PKZ41380.1"/>
    <property type="molecule type" value="Genomic_DNA"/>
</dbReference>
<comment type="caution">
    <text evidence="6">The sequence shown here is derived from an EMBL/GenBank/DDBJ whole genome shotgun (WGS) entry which is preliminary data.</text>
</comment>
<dbReference type="OrthoDB" id="9790727at2"/>
<dbReference type="AlphaFoldDB" id="A0A2I1P9S6"/>
<comment type="catalytic activity">
    <reaction evidence="1">
        <text>alpha-D-glucose 6-phosphate = beta-D-glucose 6-phosphate</text>
        <dbReference type="Rhea" id="RHEA:16249"/>
        <dbReference type="ChEBI" id="CHEBI:58225"/>
        <dbReference type="ChEBI" id="CHEBI:58247"/>
        <dbReference type="EC" id="5.1.3.15"/>
    </reaction>
</comment>
<dbReference type="EC" id="5.1.3.15" evidence="3"/>
<dbReference type="PANTHER" id="PTHR11122">
    <property type="entry name" value="APOSPORY-ASSOCIATED PROTEIN C-RELATED"/>
    <property type="match status" value="1"/>
</dbReference>
<feature type="region of interest" description="Disordered" evidence="5">
    <location>
        <begin position="90"/>
        <end position="111"/>
    </location>
</feature>
<accession>A0A2I1P9S6</accession>
<dbReference type="GO" id="GO:0047938">
    <property type="term" value="F:glucose-6-phosphate 1-epimerase activity"/>
    <property type="evidence" value="ECO:0007669"/>
    <property type="project" value="UniProtKB-EC"/>
</dbReference>
<evidence type="ECO:0000313" key="7">
    <source>
        <dbReference type="Proteomes" id="UP000234206"/>
    </source>
</evidence>
<reference evidence="6 7" key="1">
    <citation type="submission" date="2017-12" db="EMBL/GenBank/DDBJ databases">
        <title>Phylogenetic diversity of female urinary microbiome.</title>
        <authorList>
            <person name="Thomas-White K."/>
            <person name="Wolfe A.J."/>
        </authorList>
    </citation>
    <scope>NUCLEOTIDE SEQUENCE [LARGE SCALE GENOMIC DNA]</scope>
    <source>
        <strain evidence="6 7">UMB1298</strain>
    </source>
</reference>
<evidence type="ECO:0000256" key="3">
    <source>
        <dbReference type="ARBA" id="ARBA00012083"/>
    </source>
</evidence>
<keyword evidence="4" id="KW-0413">Isomerase</keyword>
<dbReference type="InterPro" id="IPR014718">
    <property type="entry name" value="GH-type_carb-bd"/>
</dbReference>
<dbReference type="Gene3D" id="2.70.98.10">
    <property type="match status" value="1"/>
</dbReference>
<organism evidence="6 7">
    <name type="scientific">Kytococcus schroeteri</name>
    <dbReference type="NCBI Taxonomy" id="138300"/>
    <lineage>
        <taxon>Bacteria</taxon>
        <taxon>Bacillati</taxon>
        <taxon>Actinomycetota</taxon>
        <taxon>Actinomycetes</taxon>
        <taxon>Micrococcales</taxon>
        <taxon>Kytococcaceae</taxon>
        <taxon>Kytococcus</taxon>
    </lineage>
</organism>
<dbReference type="Proteomes" id="UP000234206">
    <property type="component" value="Unassembled WGS sequence"/>
</dbReference>
<dbReference type="InterPro" id="IPR011013">
    <property type="entry name" value="Gal_mutarotase_sf_dom"/>
</dbReference>
<keyword evidence="7" id="KW-1185">Reference proteome</keyword>
<dbReference type="PANTHER" id="PTHR11122:SF13">
    <property type="entry name" value="GLUCOSE-6-PHOSPHATE 1-EPIMERASE"/>
    <property type="match status" value="1"/>
</dbReference>
<protein>
    <recommendedName>
        <fullName evidence="3">glucose-6-phosphate 1-epimerase</fullName>
        <ecNumber evidence="3">5.1.3.15</ecNumber>
    </recommendedName>
</protein>
<evidence type="ECO:0000256" key="5">
    <source>
        <dbReference type="SAM" id="MobiDB-lite"/>
    </source>
</evidence>
<dbReference type="RefSeq" id="WP_101849805.1">
    <property type="nucleotide sequence ID" value="NZ_JBHLVH010000006.1"/>
</dbReference>
<proteinExistence type="inferred from homology"/>
<sequence length="317" mass="32010">MSDTPAASPTAHLVTLPPGIALEPSGSGAGELVARTAACTLRLDLQGAHLLSFTPAGGRDLLWTSPDAVRAPGQAIRGGVPVCAPWFATGPDGHHTPKHGPARTQPWQPTSVDVAPDGTVRLGLTTTADGVDLHLDVTAGAALRMALTLALPDGAAPRTVEAALHTYLAVSAVADCTLAGLDGAGVVDTLTGGVTTQSGDLRTEGAIDRIHRTAGPVHLTDAHRTVAVTTQGARDTVVWSPGAEGARTMTDVPDAGWDGFLCVEAACIGDRGDGTDHAVHLQPGASHVLTATYAVEPRDGADGVGAATHETGHGAAR</sequence>
<dbReference type="SUPFAM" id="SSF74650">
    <property type="entry name" value="Galactose mutarotase-like"/>
    <property type="match status" value="1"/>
</dbReference>
<comment type="similarity">
    <text evidence="2">Belongs to the glucose-6-phosphate 1-epimerase family.</text>
</comment>
<evidence type="ECO:0000256" key="4">
    <source>
        <dbReference type="ARBA" id="ARBA00023235"/>
    </source>
</evidence>
<dbReference type="GO" id="GO:0005975">
    <property type="term" value="P:carbohydrate metabolic process"/>
    <property type="evidence" value="ECO:0007669"/>
    <property type="project" value="InterPro"/>
</dbReference>
<dbReference type="CDD" id="cd09020">
    <property type="entry name" value="D-hex-6-P-epi_like"/>
    <property type="match status" value="1"/>
</dbReference>
<dbReference type="Pfam" id="PF01263">
    <property type="entry name" value="Aldose_epim"/>
    <property type="match status" value="1"/>
</dbReference>
<dbReference type="InterPro" id="IPR008183">
    <property type="entry name" value="Aldose_1/G6P_1-epimerase"/>
</dbReference>
<name>A0A2I1P9S6_9MICO</name>
<dbReference type="GO" id="GO:0030246">
    <property type="term" value="F:carbohydrate binding"/>
    <property type="evidence" value="ECO:0007669"/>
    <property type="project" value="InterPro"/>
</dbReference>
<evidence type="ECO:0000313" key="6">
    <source>
        <dbReference type="EMBL" id="PKZ41380.1"/>
    </source>
</evidence>
<evidence type="ECO:0000256" key="2">
    <source>
        <dbReference type="ARBA" id="ARBA00005866"/>
    </source>
</evidence>
<dbReference type="InterPro" id="IPR025532">
    <property type="entry name" value="G6P_1-epimerase"/>
</dbReference>